<organism evidence="1 2">
    <name type="scientific">Paramuricea clavata</name>
    <name type="common">Red gorgonian</name>
    <name type="synonym">Violescent sea-whip</name>
    <dbReference type="NCBI Taxonomy" id="317549"/>
    <lineage>
        <taxon>Eukaryota</taxon>
        <taxon>Metazoa</taxon>
        <taxon>Cnidaria</taxon>
        <taxon>Anthozoa</taxon>
        <taxon>Octocorallia</taxon>
        <taxon>Malacalcyonacea</taxon>
        <taxon>Plexauridae</taxon>
        <taxon>Paramuricea</taxon>
    </lineage>
</organism>
<name>A0A7D9IG43_PARCT</name>
<evidence type="ECO:0000313" key="1">
    <source>
        <dbReference type="EMBL" id="CAB4005262.1"/>
    </source>
</evidence>
<dbReference type="AlphaFoldDB" id="A0A7D9IG43"/>
<gene>
    <name evidence="1" type="ORF">PACLA_8A084203</name>
</gene>
<protein>
    <submittedName>
        <fullName evidence="1">Uncharacterized protein</fullName>
    </submittedName>
</protein>
<accession>A0A7D9IG43</accession>
<dbReference type="OrthoDB" id="447743at2759"/>
<dbReference type="EMBL" id="CACRXK020005144">
    <property type="protein sequence ID" value="CAB4005262.1"/>
    <property type="molecule type" value="Genomic_DNA"/>
</dbReference>
<proteinExistence type="predicted"/>
<reference evidence="1" key="1">
    <citation type="submission" date="2020-04" db="EMBL/GenBank/DDBJ databases">
        <authorList>
            <person name="Alioto T."/>
            <person name="Alioto T."/>
            <person name="Gomez Garrido J."/>
        </authorList>
    </citation>
    <scope>NUCLEOTIDE SEQUENCE</scope>
    <source>
        <strain evidence="1">A484AB</strain>
    </source>
</reference>
<keyword evidence="2" id="KW-1185">Reference proteome</keyword>
<sequence>MFFNTFVQHIKSEKCAQLGFWKLIKIGIPCNPIHWFQFADDAAVISSQENENQILLNRFTVWCQWANMIIRVDKCSSFGIKKRSSKSIQYQPKLFVNNQLIPRIELGESFRYLGRCFDFNMSDERHKSELCDLFNDIISKIDKLPLHPRNKILLYSRYLLSKISWNLTITDISKTWICETLDNVATKYIRKWLELPISATLSNVYLPQNKFGLNIILPLTKFIQCQTVSRSTLKASINEDINKLWSITSTNKNIQYDIYKNTKDVLKAFRNENEQRLQNHLISQGSFFSSIIKNSTS</sequence>
<dbReference type="Proteomes" id="UP001152795">
    <property type="component" value="Unassembled WGS sequence"/>
</dbReference>
<comment type="caution">
    <text evidence="1">The sequence shown here is derived from an EMBL/GenBank/DDBJ whole genome shotgun (WGS) entry which is preliminary data.</text>
</comment>
<evidence type="ECO:0000313" key="2">
    <source>
        <dbReference type="Proteomes" id="UP001152795"/>
    </source>
</evidence>